<dbReference type="EMBL" id="VJMJ01000084">
    <property type="protein sequence ID" value="KAF0737500.1"/>
    <property type="molecule type" value="Genomic_DNA"/>
</dbReference>
<gene>
    <name evidence="2" type="ORF">Ae201684_006660</name>
</gene>
<sequence length="99" mass="11356">MKCVDRSLTRITSLEFAHAGRWRRRDLSRGFGDGLRRCRRSHEAPRDLKTPRVDVGGRRARRRPASGTSAGDTSTKTRSIDTEDRTVLLSRLRRIPRVV</sequence>
<evidence type="ECO:0000256" key="1">
    <source>
        <dbReference type="SAM" id="MobiDB-lite"/>
    </source>
</evidence>
<evidence type="ECO:0000313" key="3">
    <source>
        <dbReference type="Proteomes" id="UP000481153"/>
    </source>
</evidence>
<accession>A0A6G0XBN4</accession>
<protein>
    <submittedName>
        <fullName evidence="2">Uncharacterized protein</fullName>
    </submittedName>
</protein>
<feature type="region of interest" description="Disordered" evidence="1">
    <location>
        <begin position="33"/>
        <end position="82"/>
    </location>
</feature>
<dbReference type="Proteomes" id="UP000481153">
    <property type="component" value="Unassembled WGS sequence"/>
</dbReference>
<evidence type="ECO:0000313" key="2">
    <source>
        <dbReference type="EMBL" id="KAF0737500.1"/>
    </source>
</evidence>
<proteinExistence type="predicted"/>
<comment type="caution">
    <text evidence="2">The sequence shown here is derived from an EMBL/GenBank/DDBJ whole genome shotgun (WGS) entry which is preliminary data.</text>
</comment>
<keyword evidence="3" id="KW-1185">Reference proteome</keyword>
<feature type="compositionally biased region" description="Polar residues" evidence="1">
    <location>
        <begin position="66"/>
        <end position="77"/>
    </location>
</feature>
<feature type="compositionally biased region" description="Basic and acidic residues" evidence="1">
    <location>
        <begin position="41"/>
        <end position="57"/>
    </location>
</feature>
<organism evidence="2 3">
    <name type="scientific">Aphanomyces euteiches</name>
    <dbReference type="NCBI Taxonomy" id="100861"/>
    <lineage>
        <taxon>Eukaryota</taxon>
        <taxon>Sar</taxon>
        <taxon>Stramenopiles</taxon>
        <taxon>Oomycota</taxon>
        <taxon>Saprolegniomycetes</taxon>
        <taxon>Saprolegniales</taxon>
        <taxon>Verrucalvaceae</taxon>
        <taxon>Aphanomyces</taxon>
    </lineage>
</organism>
<name>A0A6G0XBN4_9STRA</name>
<dbReference type="AlphaFoldDB" id="A0A6G0XBN4"/>
<reference evidence="2 3" key="1">
    <citation type="submission" date="2019-07" db="EMBL/GenBank/DDBJ databases">
        <title>Genomics analysis of Aphanomyces spp. identifies a new class of oomycete effector associated with host adaptation.</title>
        <authorList>
            <person name="Gaulin E."/>
        </authorList>
    </citation>
    <scope>NUCLEOTIDE SEQUENCE [LARGE SCALE GENOMIC DNA]</scope>
    <source>
        <strain evidence="2 3">ATCC 201684</strain>
    </source>
</reference>